<evidence type="ECO:0000313" key="2">
    <source>
        <dbReference type="EMBL" id="MCI3276267.1"/>
    </source>
</evidence>
<dbReference type="Gene3D" id="2.160.20.80">
    <property type="entry name" value="E3 ubiquitin-protein ligase SopA"/>
    <property type="match status" value="2"/>
</dbReference>
<evidence type="ECO:0000313" key="3">
    <source>
        <dbReference type="Proteomes" id="UP001165269"/>
    </source>
</evidence>
<evidence type="ECO:0000256" key="1">
    <source>
        <dbReference type="SAM" id="Phobius"/>
    </source>
</evidence>
<keyword evidence="1" id="KW-1133">Transmembrane helix</keyword>
<protein>
    <submittedName>
        <fullName evidence="2">Pentapeptide repeat-containing protein</fullName>
    </submittedName>
</protein>
<gene>
    <name evidence="2" type="ORF">MQP27_34840</name>
</gene>
<reference evidence="2" key="1">
    <citation type="submission" date="2022-03" db="EMBL/GenBank/DDBJ databases">
        <title>Streptomyces 7R015 and 7R016 isolated from Barleria lupulina in Thailand.</title>
        <authorList>
            <person name="Kanchanasin P."/>
            <person name="Phongsopitanun W."/>
            <person name="Tanasupawat S."/>
        </authorList>
    </citation>
    <scope>NUCLEOTIDE SEQUENCE</scope>
    <source>
        <strain evidence="2">7R015</strain>
    </source>
</reference>
<dbReference type="RefSeq" id="WP_242772666.1">
    <property type="nucleotide sequence ID" value="NZ_JALDAY010000011.1"/>
</dbReference>
<dbReference type="InterPro" id="IPR001646">
    <property type="entry name" value="5peptide_repeat"/>
</dbReference>
<keyword evidence="1" id="KW-0472">Membrane</keyword>
<organism evidence="2 3">
    <name type="scientific">Streptomyces cylindrosporus</name>
    <dbReference type="NCBI Taxonomy" id="2927583"/>
    <lineage>
        <taxon>Bacteria</taxon>
        <taxon>Bacillati</taxon>
        <taxon>Actinomycetota</taxon>
        <taxon>Actinomycetes</taxon>
        <taxon>Kitasatosporales</taxon>
        <taxon>Streptomycetaceae</taxon>
        <taxon>Streptomyces</taxon>
    </lineage>
</organism>
<keyword evidence="1" id="KW-0812">Transmembrane</keyword>
<dbReference type="PANTHER" id="PTHR14136">
    <property type="entry name" value="BTB_POZ DOMAIN-CONTAINING PROTEIN KCTD9"/>
    <property type="match status" value="1"/>
</dbReference>
<dbReference type="EMBL" id="JALDAY010000011">
    <property type="protein sequence ID" value="MCI3276267.1"/>
    <property type="molecule type" value="Genomic_DNA"/>
</dbReference>
<feature type="transmembrane region" description="Helical" evidence="1">
    <location>
        <begin position="507"/>
        <end position="527"/>
    </location>
</feature>
<keyword evidence="3" id="KW-1185">Reference proteome</keyword>
<dbReference type="Pfam" id="PF13576">
    <property type="entry name" value="Pentapeptide_3"/>
    <property type="match status" value="2"/>
</dbReference>
<comment type="caution">
    <text evidence="2">The sequence shown here is derived from an EMBL/GenBank/DDBJ whole genome shotgun (WGS) entry which is preliminary data.</text>
</comment>
<sequence>MDGLDTGDPVDFRGVEFTASLTEELQQAIVRCSAFGEALFTRCHFLAPIDFKRFGFQGATWFDDASFESADFTHAVFHESACFLRATFNSSVTFQSATLGKAANLSRARFKGEANFSTLERWPSLNFDECIFEDFATFEMSNLDNASFSKTQFQATRFRGAAFINQPYFRNANFSDLANFEGVNFAKGANFRYSKFPNGGIFAETIFDGLAMFSGARFGKLSVFTGVKFQNEADFSGAVCQGGISFKGSQFADLFHGPISARDVNLGYAHFERSVRFEVSTRNLVLARATFLAAATFSVRFAKVFLTDVHLSSPLTISSHRHQFTLGDQVVPDPEAGDLNPLSKVFQLAGVNAALLVLNDVDVSQCSFSGAYHLDQITLEGECRFATPPRGIQWGRSIVPLRRWSPRKTLRDEIYWRSRRSTKDLERKGWDAGDGNTDEPPSAQNVAAIYRQIRKAFEDGSNEPGAADFYYGEMEMRRRSENVSRSERGLLHAYWALSGFGLRASRAVTWLLIAMTVTIVLMMGWGLPDHLAKQTATGVISSPGSETTLMIEVPKQHLYLPFDERWTLSRLERSGRVVVNSVIFRSSGQGLTAPGIWIEMISRFTEPILLGLAILAIRGRVKRS</sequence>
<proteinExistence type="predicted"/>
<dbReference type="InterPro" id="IPR051082">
    <property type="entry name" value="Pentapeptide-BTB/POZ_domain"/>
</dbReference>
<accession>A0ABS9YG91</accession>
<dbReference type="PANTHER" id="PTHR14136:SF17">
    <property type="entry name" value="BTB_POZ DOMAIN-CONTAINING PROTEIN KCTD9"/>
    <property type="match status" value="1"/>
</dbReference>
<name>A0ABS9YG91_9ACTN</name>
<dbReference type="Proteomes" id="UP001165269">
    <property type="component" value="Unassembled WGS sequence"/>
</dbReference>